<feature type="transmembrane region" description="Helical" evidence="1">
    <location>
        <begin position="73"/>
        <end position="95"/>
    </location>
</feature>
<reference evidence="2 3" key="1">
    <citation type="journal article" date="2021" name="Hortic Res">
        <title>Chromosome-scale assembly of the Dendrobium chrysotoxum genome enhances the understanding of orchid evolution.</title>
        <authorList>
            <person name="Zhang Y."/>
            <person name="Zhang G.Q."/>
            <person name="Zhang D."/>
            <person name="Liu X.D."/>
            <person name="Xu X.Y."/>
            <person name="Sun W.H."/>
            <person name="Yu X."/>
            <person name="Zhu X."/>
            <person name="Wang Z.W."/>
            <person name="Zhao X."/>
            <person name="Zhong W.Y."/>
            <person name="Chen H."/>
            <person name="Yin W.L."/>
            <person name="Huang T."/>
            <person name="Niu S.C."/>
            <person name="Liu Z.J."/>
        </authorList>
    </citation>
    <scope>NUCLEOTIDE SEQUENCE [LARGE SCALE GENOMIC DNA]</scope>
    <source>
        <strain evidence="2">Lindl</strain>
    </source>
</reference>
<evidence type="ECO:0000256" key="1">
    <source>
        <dbReference type="SAM" id="Phobius"/>
    </source>
</evidence>
<name>A0AAV7HLS1_DENCH</name>
<keyword evidence="1" id="KW-1133">Transmembrane helix</keyword>
<keyword evidence="1" id="KW-0812">Transmembrane</keyword>
<organism evidence="2 3">
    <name type="scientific">Dendrobium chrysotoxum</name>
    <name type="common">Orchid</name>
    <dbReference type="NCBI Taxonomy" id="161865"/>
    <lineage>
        <taxon>Eukaryota</taxon>
        <taxon>Viridiplantae</taxon>
        <taxon>Streptophyta</taxon>
        <taxon>Embryophyta</taxon>
        <taxon>Tracheophyta</taxon>
        <taxon>Spermatophyta</taxon>
        <taxon>Magnoliopsida</taxon>
        <taxon>Liliopsida</taxon>
        <taxon>Asparagales</taxon>
        <taxon>Orchidaceae</taxon>
        <taxon>Epidendroideae</taxon>
        <taxon>Malaxideae</taxon>
        <taxon>Dendrobiinae</taxon>
        <taxon>Dendrobium</taxon>
    </lineage>
</organism>
<evidence type="ECO:0000313" key="3">
    <source>
        <dbReference type="Proteomes" id="UP000775213"/>
    </source>
</evidence>
<gene>
    <name evidence="2" type="ORF">IEQ34_001415</name>
</gene>
<sequence length="124" mass="13633">MMYYGMPLSLVNLNSNLYISVALNVVAELLSTFIVFFLAYVITRWISKVGLTALTGSFSLACIAMRGGGWSEIVLELVDFFGACTMFNTLMIYIVELFPTCVRNLATVVVRQAVMLSGLASPAW</sequence>
<dbReference type="AlphaFoldDB" id="A0AAV7HLS1"/>
<protein>
    <submittedName>
        <fullName evidence="2">Uncharacterized protein</fullName>
    </submittedName>
</protein>
<comment type="caution">
    <text evidence="2">The sequence shown here is derived from an EMBL/GenBank/DDBJ whole genome shotgun (WGS) entry which is preliminary data.</text>
</comment>
<dbReference type="Proteomes" id="UP000775213">
    <property type="component" value="Unassembled WGS sequence"/>
</dbReference>
<dbReference type="EMBL" id="JAGFBR010000002">
    <property type="protein sequence ID" value="KAH0469857.1"/>
    <property type="molecule type" value="Genomic_DNA"/>
</dbReference>
<feature type="transmembrane region" description="Helical" evidence="1">
    <location>
        <begin position="49"/>
        <end position="67"/>
    </location>
</feature>
<feature type="transmembrane region" description="Helical" evidence="1">
    <location>
        <begin position="20"/>
        <end position="42"/>
    </location>
</feature>
<evidence type="ECO:0000313" key="2">
    <source>
        <dbReference type="EMBL" id="KAH0469857.1"/>
    </source>
</evidence>
<keyword evidence="1" id="KW-0472">Membrane</keyword>
<keyword evidence="3" id="KW-1185">Reference proteome</keyword>
<accession>A0AAV7HLS1</accession>
<proteinExistence type="predicted"/>